<feature type="transmembrane region" description="Helical" evidence="1">
    <location>
        <begin position="286"/>
        <end position="306"/>
    </location>
</feature>
<name>A0A1X7AJR8_9GAMM</name>
<reference evidence="2 3" key="1">
    <citation type="submission" date="2017-03" db="EMBL/GenBank/DDBJ databases">
        <authorList>
            <person name="Afonso C.L."/>
            <person name="Miller P.J."/>
            <person name="Scott M.A."/>
            <person name="Spackman E."/>
            <person name="Goraichik I."/>
            <person name="Dimitrov K.M."/>
            <person name="Suarez D.L."/>
            <person name="Swayne D.E."/>
        </authorList>
    </citation>
    <scope>NUCLEOTIDE SEQUENCE [LARGE SCALE GENOMIC DNA]</scope>
    <source>
        <strain evidence="2">SB41UT1</strain>
    </source>
</reference>
<dbReference type="InterPro" id="IPR007163">
    <property type="entry name" value="VCA0040-like"/>
</dbReference>
<feature type="transmembrane region" description="Helical" evidence="1">
    <location>
        <begin position="124"/>
        <end position="142"/>
    </location>
</feature>
<dbReference type="RefSeq" id="WP_087108280.1">
    <property type="nucleotide sequence ID" value="NZ_CBCSCN010000009.1"/>
</dbReference>
<keyword evidence="1" id="KW-0472">Membrane</keyword>
<evidence type="ECO:0008006" key="4">
    <source>
        <dbReference type="Google" id="ProtNLM"/>
    </source>
</evidence>
<dbReference type="Proteomes" id="UP000196573">
    <property type="component" value="Unassembled WGS sequence"/>
</dbReference>
<evidence type="ECO:0000313" key="2">
    <source>
        <dbReference type="EMBL" id="SMA42138.1"/>
    </source>
</evidence>
<dbReference type="PANTHER" id="PTHR37308:SF1">
    <property type="entry name" value="POLYPRENYL-PHOSPHATE TRANSPORTER"/>
    <property type="match status" value="1"/>
</dbReference>
<feature type="transmembrane region" description="Helical" evidence="1">
    <location>
        <begin position="71"/>
        <end position="93"/>
    </location>
</feature>
<evidence type="ECO:0000313" key="3">
    <source>
        <dbReference type="Proteomes" id="UP000196573"/>
    </source>
</evidence>
<organism evidence="2 3">
    <name type="scientific">Parendozoicomonas haliclonae</name>
    <dbReference type="NCBI Taxonomy" id="1960125"/>
    <lineage>
        <taxon>Bacteria</taxon>
        <taxon>Pseudomonadati</taxon>
        <taxon>Pseudomonadota</taxon>
        <taxon>Gammaproteobacteria</taxon>
        <taxon>Oceanospirillales</taxon>
        <taxon>Endozoicomonadaceae</taxon>
        <taxon>Parendozoicomonas</taxon>
    </lineage>
</organism>
<accession>A0A1X7AJR8</accession>
<keyword evidence="1" id="KW-1133">Transmembrane helix</keyword>
<proteinExistence type="predicted"/>
<protein>
    <recommendedName>
        <fullName evidence="4">DUF368 domain-containing protein</fullName>
    </recommendedName>
</protein>
<dbReference type="PANTHER" id="PTHR37308">
    <property type="entry name" value="INTEGRAL MEMBRANE PROTEIN"/>
    <property type="match status" value="1"/>
</dbReference>
<sequence>MHLKSSLWLYGKGLAMGAADVVPGVSGGTIAFITGIYDQLLGSLKKCGPSALMVLFKQGPKAFWSHINGTFLLTLFAGVLTSIFSLARIITWLLATYPIQVWSFFFGLVLVSAWHMGQQIGRQWSVPAAVTLVAGVGIGWVLSSGLPVAITEIGLLSFFFAGALAICAMILPGISGSFILLLLGFYAPVMTAIKTFNLPVIALFGAGCVIGLLSFSHFLSWLLLKARVPTMGFLIGLMLGSLNKLWPWKEVLTTRVNSSGEVEPLLQANISPAAFETLYGMPAQTLSAVVCMIMAIVLVLGIDFIAARKA</sequence>
<feature type="transmembrane region" description="Helical" evidence="1">
    <location>
        <begin position="99"/>
        <end position="117"/>
    </location>
</feature>
<gene>
    <name evidence="2" type="ORF">EHSB41UT_01393</name>
</gene>
<keyword evidence="3" id="KW-1185">Reference proteome</keyword>
<dbReference type="AlphaFoldDB" id="A0A1X7AJR8"/>
<evidence type="ECO:0000256" key="1">
    <source>
        <dbReference type="SAM" id="Phobius"/>
    </source>
</evidence>
<dbReference type="Pfam" id="PF04018">
    <property type="entry name" value="VCA0040-like"/>
    <property type="match status" value="1"/>
</dbReference>
<dbReference type="OrthoDB" id="9793746at2"/>
<dbReference type="EMBL" id="FWPT01000003">
    <property type="protein sequence ID" value="SMA42138.1"/>
    <property type="molecule type" value="Genomic_DNA"/>
</dbReference>
<keyword evidence="1" id="KW-0812">Transmembrane</keyword>
<feature type="transmembrane region" description="Helical" evidence="1">
    <location>
        <begin position="202"/>
        <end position="224"/>
    </location>
</feature>